<accession>A0ABQ7GHT8</accession>
<organism evidence="1 2">
    <name type="scientific">Dunaliella salina</name>
    <name type="common">Green alga</name>
    <name type="synonym">Protococcus salinus</name>
    <dbReference type="NCBI Taxonomy" id="3046"/>
    <lineage>
        <taxon>Eukaryota</taxon>
        <taxon>Viridiplantae</taxon>
        <taxon>Chlorophyta</taxon>
        <taxon>core chlorophytes</taxon>
        <taxon>Chlorophyceae</taxon>
        <taxon>CS clade</taxon>
        <taxon>Chlamydomonadales</taxon>
        <taxon>Dunaliellaceae</taxon>
        <taxon>Dunaliella</taxon>
    </lineage>
</organism>
<evidence type="ECO:0000313" key="1">
    <source>
        <dbReference type="EMBL" id="KAF5834174.1"/>
    </source>
</evidence>
<reference evidence="1" key="1">
    <citation type="submission" date="2017-08" db="EMBL/GenBank/DDBJ databases">
        <authorList>
            <person name="Polle J.E."/>
            <person name="Barry K."/>
            <person name="Cushman J."/>
            <person name="Schmutz J."/>
            <person name="Tran D."/>
            <person name="Hathwaick L.T."/>
            <person name="Yim W.C."/>
            <person name="Jenkins J."/>
            <person name="Mckie-Krisberg Z.M."/>
            <person name="Prochnik S."/>
            <person name="Lindquist E."/>
            <person name="Dockter R.B."/>
            <person name="Adam C."/>
            <person name="Molina H."/>
            <person name="Bunkerborg J."/>
            <person name="Jin E."/>
            <person name="Buchheim M."/>
            <person name="Magnuson J."/>
        </authorList>
    </citation>
    <scope>NUCLEOTIDE SEQUENCE</scope>
    <source>
        <strain evidence="1">CCAP 19/18</strain>
    </source>
</reference>
<dbReference type="Proteomes" id="UP000815325">
    <property type="component" value="Unassembled WGS sequence"/>
</dbReference>
<gene>
    <name evidence="1" type="ORF">DUNSADRAFT_9249</name>
</gene>
<dbReference type="EMBL" id="MU069771">
    <property type="protein sequence ID" value="KAF5834174.1"/>
    <property type="molecule type" value="Genomic_DNA"/>
</dbReference>
<name>A0ABQ7GHT8_DUNSA</name>
<evidence type="ECO:0000313" key="2">
    <source>
        <dbReference type="Proteomes" id="UP000815325"/>
    </source>
</evidence>
<keyword evidence="2" id="KW-1185">Reference proteome</keyword>
<protein>
    <recommendedName>
        <fullName evidence="3">Encoded protein</fullName>
    </recommendedName>
</protein>
<sequence length="70" mass="7951">MVFLPCYAPDTGAMQRTSLQPLPFTLCRIKEQFPLSPIFFLVFEQVPQDKTVHVKVGMTIQSKTQVPLLV</sequence>
<evidence type="ECO:0008006" key="3">
    <source>
        <dbReference type="Google" id="ProtNLM"/>
    </source>
</evidence>
<proteinExistence type="predicted"/>
<comment type="caution">
    <text evidence="1">The sequence shown here is derived from an EMBL/GenBank/DDBJ whole genome shotgun (WGS) entry which is preliminary data.</text>
</comment>